<protein>
    <submittedName>
        <fullName evidence="2">Uncharacterized protein</fullName>
    </submittedName>
</protein>
<dbReference type="EMBL" id="CAAALY010024511">
    <property type="protein sequence ID" value="VEL15407.1"/>
    <property type="molecule type" value="Genomic_DNA"/>
</dbReference>
<dbReference type="Proteomes" id="UP000784294">
    <property type="component" value="Unassembled WGS sequence"/>
</dbReference>
<feature type="region of interest" description="Disordered" evidence="1">
    <location>
        <begin position="1"/>
        <end position="26"/>
    </location>
</feature>
<reference evidence="2" key="1">
    <citation type="submission" date="2018-11" db="EMBL/GenBank/DDBJ databases">
        <authorList>
            <consortium name="Pathogen Informatics"/>
        </authorList>
    </citation>
    <scope>NUCLEOTIDE SEQUENCE</scope>
</reference>
<gene>
    <name evidence="2" type="ORF">PXEA_LOCUS8847</name>
</gene>
<keyword evidence="3" id="KW-1185">Reference proteome</keyword>
<accession>A0A448WMT1</accession>
<proteinExistence type="predicted"/>
<organism evidence="2 3">
    <name type="scientific">Protopolystoma xenopodis</name>
    <dbReference type="NCBI Taxonomy" id="117903"/>
    <lineage>
        <taxon>Eukaryota</taxon>
        <taxon>Metazoa</taxon>
        <taxon>Spiralia</taxon>
        <taxon>Lophotrochozoa</taxon>
        <taxon>Platyhelminthes</taxon>
        <taxon>Monogenea</taxon>
        <taxon>Polyopisthocotylea</taxon>
        <taxon>Polystomatidea</taxon>
        <taxon>Polystomatidae</taxon>
        <taxon>Protopolystoma</taxon>
    </lineage>
</organism>
<evidence type="ECO:0000256" key="1">
    <source>
        <dbReference type="SAM" id="MobiDB-lite"/>
    </source>
</evidence>
<name>A0A448WMT1_9PLAT</name>
<evidence type="ECO:0000313" key="3">
    <source>
        <dbReference type="Proteomes" id="UP000784294"/>
    </source>
</evidence>
<evidence type="ECO:0000313" key="2">
    <source>
        <dbReference type="EMBL" id="VEL15407.1"/>
    </source>
</evidence>
<dbReference type="AlphaFoldDB" id="A0A448WMT1"/>
<sequence length="41" mass="4796">MHNSASRVSWPVSTDERSGNMPFLPRPRQHFRASGYRLYGF</sequence>
<comment type="caution">
    <text evidence="2">The sequence shown here is derived from an EMBL/GenBank/DDBJ whole genome shotgun (WGS) entry which is preliminary data.</text>
</comment>